<dbReference type="HOGENOM" id="CLU_925102_0_0_1"/>
<dbReference type="Proteomes" id="UP000008068">
    <property type="component" value="Unassembled WGS sequence"/>
</dbReference>
<dbReference type="PANTHER" id="PTHR22899">
    <property type="entry name" value="CYCLIN-RELATED F-BOX FAMILY"/>
    <property type="match status" value="1"/>
</dbReference>
<feature type="domain" description="Sdz-33 F-box" evidence="1">
    <location>
        <begin position="168"/>
        <end position="229"/>
    </location>
</feature>
<dbReference type="Pfam" id="PF07735">
    <property type="entry name" value="FBA_2"/>
    <property type="match status" value="1"/>
</dbReference>
<accession>G0N7U9</accession>
<organism evidence="3">
    <name type="scientific">Caenorhabditis brenneri</name>
    <name type="common">Nematode worm</name>
    <dbReference type="NCBI Taxonomy" id="135651"/>
    <lineage>
        <taxon>Eukaryota</taxon>
        <taxon>Metazoa</taxon>
        <taxon>Ecdysozoa</taxon>
        <taxon>Nematoda</taxon>
        <taxon>Chromadorea</taxon>
        <taxon>Rhabditida</taxon>
        <taxon>Rhabditina</taxon>
        <taxon>Rhabditomorpha</taxon>
        <taxon>Rhabditoidea</taxon>
        <taxon>Rhabditidae</taxon>
        <taxon>Peloderinae</taxon>
        <taxon>Caenorhabditis</taxon>
    </lineage>
</organism>
<dbReference type="InterPro" id="IPR012885">
    <property type="entry name" value="F-box_Sdz-33"/>
</dbReference>
<dbReference type="PANTHER" id="PTHR22899:SF0">
    <property type="entry name" value="F-BOX ASSOCIATED DOMAIN-CONTAINING PROTEIN-RELATED"/>
    <property type="match status" value="1"/>
</dbReference>
<dbReference type="AlphaFoldDB" id="G0N7U9"/>
<protein>
    <recommendedName>
        <fullName evidence="1">Sdz-33 F-box domain-containing protein</fullName>
    </recommendedName>
</protein>
<evidence type="ECO:0000259" key="1">
    <source>
        <dbReference type="Pfam" id="PF07735"/>
    </source>
</evidence>
<name>G0N7U9_CAEBE</name>
<evidence type="ECO:0000313" key="2">
    <source>
        <dbReference type="EMBL" id="EGT54836.1"/>
    </source>
</evidence>
<dbReference type="OrthoDB" id="5910905at2759"/>
<evidence type="ECO:0000313" key="3">
    <source>
        <dbReference type="Proteomes" id="UP000008068"/>
    </source>
</evidence>
<dbReference type="InParanoid" id="G0N7U9"/>
<reference evidence="3" key="1">
    <citation type="submission" date="2011-07" db="EMBL/GenBank/DDBJ databases">
        <authorList>
            <consortium name="Caenorhabditis brenneri Sequencing and Analysis Consortium"/>
            <person name="Wilson R.K."/>
        </authorList>
    </citation>
    <scope>NUCLEOTIDE SEQUENCE [LARGE SCALE GENOMIC DNA]</scope>
    <source>
        <strain evidence="3">PB2801</strain>
    </source>
</reference>
<proteinExistence type="predicted"/>
<dbReference type="EMBL" id="GL379848">
    <property type="protein sequence ID" value="EGT54836.1"/>
    <property type="molecule type" value="Genomic_DNA"/>
</dbReference>
<dbReference type="InterPro" id="IPR053222">
    <property type="entry name" value="Zygotic_Embryogenesis-Asso"/>
</dbReference>
<gene>
    <name evidence="2" type="ORF">CAEBREN_16490</name>
</gene>
<sequence>MLMVRSVGFKTKLSVGFSANCLTLKLVVGNLSLLSFLMIYDNTSNDIGPAIPAHIFMISKFPDEEVERRLDIDQSSKSFKAETWIKNLKCAFHVEEIDVLFCSSSIFCMRSISDLMRGVRINKLRALHDFEHFAQLLDIFYPPPNELFLISGLPDLEEVPASYQALTRKVFMQNFRFVILDKAVFLNDLLVSRVPRMICESARLSNQELNIFIKLWLKSECRILEHLYLDFPFNRNLAEDVVFKGISHVGQPVTRVKVFEHAVHPFRGICPIQGGCDITRRDGTTATIVLRNDHFRMIVWI</sequence>
<keyword evidence="3" id="KW-1185">Reference proteome</keyword>